<dbReference type="SUPFAM" id="SSF52980">
    <property type="entry name" value="Restriction endonuclease-like"/>
    <property type="match status" value="1"/>
</dbReference>
<keyword evidence="3" id="KW-1185">Reference proteome</keyword>
<keyword evidence="2" id="KW-0255">Endonuclease</keyword>
<reference evidence="2 3" key="1">
    <citation type="submission" date="2023-01" db="EMBL/GenBank/DDBJ databases">
        <title>Genomes from the Australian National Cyanobacteria Reference Collection.</title>
        <authorList>
            <person name="Willis A."/>
            <person name="Lee E.M.F."/>
        </authorList>
    </citation>
    <scope>NUCLEOTIDE SEQUENCE [LARGE SCALE GENOMIC DNA]</scope>
    <source>
        <strain evidence="2 3">CS-1226</strain>
    </source>
</reference>
<dbReference type="GO" id="GO:0004519">
    <property type="term" value="F:endonuclease activity"/>
    <property type="evidence" value="ECO:0007669"/>
    <property type="project" value="UniProtKB-KW"/>
</dbReference>
<evidence type="ECO:0000313" key="3">
    <source>
        <dbReference type="Proteomes" id="UP001211249"/>
    </source>
</evidence>
<dbReference type="PANTHER" id="PTHR34107">
    <property type="entry name" value="SLL0198 PROTEIN-RELATED"/>
    <property type="match status" value="1"/>
</dbReference>
<dbReference type="CDD" id="cd06260">
    <property type="entry name" value="DUF820-like"/>
    <property type="match status" value="1"/>
</dbReference>
<dbReference type="InterPro" id="IPR011335">
    <property type="entry name" value="Restrct_endonuc-II-like"/>
</dbReference>
<evidence type="ECO:0000259" key="1">
    <source>
        <dbReference type="Pfam" id="PF05685"/>
    </source>
</evidence>
<proteinExistence type="predicted"/>
<evidence type="ECO:0000313" key="2">
    <source>
        <dbReference type="EMBL" id="MDB9535075.1"/>
    </source>
</evidence>
<gene>
    <name evidence="2" type="ORF">PN451_04305</name>
</gene>
<accession>A0ABT5ACS7</accession>
<dbReference type="EMBL" id="JAQMUC010000025">
    <property type="protein sequence ID" value="MDB9535075.1"/>
    <property type="molecule type" value="Genomic_DNA"/>
</dbReference>
<protein>
    <submittedName>
        <fullName evidence="2">Uma2 family endonuclease</fullName>
    </submittedName>
</protein>
<keyword evidence="2" id="KW-0540">Nuclease</keyword>
<dbReference type="RefSeq" id="WP_271795082.1">
    <property type="nucleotide sequence ID" value="NZ_JAQMUC010000025.1"/>
</dbReference>
<name>A0ABT5ACS7_9CYAN</name>
<dbReference type="InterPro" id="IPR012296">
    <property type="entry name" value="Nuclease_put_TT1808"/>
</dbReference>
<organism evidence="2 3">
    <name type="scientific">Dolichospermum planctonicum CS-1226</name>
    <dbReference type="NCBI Taxonomy" id="3021751"/>
    <lineage>
        <taxon>Bacteria</taxon>
        <taxon>Bacillati</taxon>
        <taxon>Cyanobacteriota</taxon>
        <taxon>Cyanophyceae</taxon>
        <taxon>Nostocales</taxon>
        <taxon>Aphanizomenonaceae</taxon>
        <taxon>Dolichospermum</taxon>
        <taxon>Dolichospermum planctonicum</taxon>
    </lineage>
</organism>
<dbReference type="Proteomes" id="UP001211249">
    <property type="component" value="Unassembled WGS sequence"/>
</dbReference>
<comment type="caution">
    <text evidence="2">The sequence shown here is derived from an EMBL/GenBank/DDBJ whole genome shotgun (WGS) entry which is preliminary data.</text>
</comment>
<keyword evidence="2" id="KW-0378">Hydrolase</keyword>
<dbReference type="PANTHER" id="PTHR34107:SF7">
    <property type="entry name" value="SLR2092 PROTEIN"/>
    <property type="match status" value="1"/>
</dbReference>
<sequence length="192" mass="21584">MTAITLQIPKSLKFTDDKFVEIVAANKDLRLELSSQGELSIMSPTGGETGDRNLELGGQVWFWNRQNGLGKAFDSSTGFKLPNGATRSPDVSWIKIERWNALTPEQRKRFLPLCPDFVIELVSESDDLADTQAKMREYIANGLRLGWLINPKNKQVEIYRPNQEIEVLESPTSLSGEDVLLGFILDLQPIFS</sequence>
<dbReference type="Pfam" id="PF05685">
    <property type="entry name" value="Uma2"/>
    <property type="match status" value="1"/>
</dbReference>
<feature type="domain" description="Putative restriction endonuclease" evidence="1">
    <location>
        <begin position="19"/>
        <end position="187"/>
    </location>
</feature>
<dbReference type="InterPro" id="IPR008538">
    <property type="entry name" value="Uma2"/>
</dbReference>
<dbReference type="Gene3D" id="3.90.1570.10">
    <property type="entry name" value="tt1808, chain A"/>
    <property type="match status" value="1"/>
</dbReference>